<evidence type="ECO:0000313" key="2">
    <source>
        <dbReference type="Proteomes" id="UP000004416"/>
    </source>
</evidence>
<sequence length="70" mass="7757">MNEVRAKTVGNSRKLGIIRQGKAALRVERQGHAFKTGHRRGAKTGETGRLPFILGSKKEVFCLPVFQIIP</sequence>
<dbReference type="HOGENOM" id="CLU_2751194_0_0_9"/>
<comment type="caution">
    <text evidence="1">The sequence shown here is derived from an EMBL/GenBank/DDBJ whole genome shotgun (WGS) entry which is preliminary data.</text>
</comment>
<dbReference type="AlphaFoldDB" id="G9XKX6"/>
<organism evidence="1 2">
    <name type="scientific">Desulfitobacterium hafniense DP7</name>
    <dbReference type="NCBI Taxonomy" id="537010"/>
    <lineage>
        <taxon>Bacteria</taxon>
        <taxon>Bacillati</taxon>
        <taxon>Bacillota</taxon>
        <taxon>Clostridia</taxon>
        <taxon>Eubacteriales</taxon>
        <taxon>Desulfitobacteriaceae</taxon>
        <taxon>Desulfitobacterium</taxon>
    </lineage>
</organism>
<gene>
    <name evidence="1" type="ORF">HMPREF0322_01587</name>
</gene>
<dbReference type="EMBL" id="AFZX01000039">
    <property type="protein sequence ID" value="EHL07693.1"/>
    <property type="molecule type" value="Genomic_DNA"/>
</dbReference>
<dbReference type="Proteomes" id="UP000004416">
    <property type="component" value="Unassembled WGS sequence"/>
</dbReference>
<name>G9XKX6_DESHA</name>
<protein>
    <submittedName>
        <fullName evidence="1">Uncharacterized protein</fullName>
    </submittedName>
</protein>
<accession>G9XKX6</accession>
<proteinExistence type="predicted"/>
<evidence type="ECO:0000313" key="1">
    <source>
        <dbReference type="EMBL" id="EHL07693.1"/>
    </source>
</evidence>
<reference evidence="1 2" key="1">
    <citation type="submission" date="2011-08" db="EMBL/GenBank/DDBJ databases">
        <authorList>
            <person name="Weinstock G."/>
            <person name="Sodergren E."/>
            <person name="Clifton S."/>
            <person name="Fulton L."/>
            <person name="Fulton B."/>
            <person name="Courtney L."/>
            <person name="Fronick C."/>
            <person name="Harrison M."/>
            <person name="Strong C."/>
            <person name="Farmer C."/>
            <person name="Delahaunty K."/>
            <person name="Markovic C."/>
            <person name="Hall O."/>
            <person name="Minx P."/>
            <person name="Tomlinson C."/>
            <person name="Mitreva M."/>
            <person name="Hou S."/>
            <person name="Chen J."/>
            <person name="Wollam A."/>
            <person name="Pepin K.H."/>
            <person name="Johnson M."/>
            <person name="Bhonagiri V."/>
            <person name="Zhang X."/>
            <person name="Suruliraj S."/>
            <person name="Warren W."/>
            <person name="Chinwalla A."/>
            <person name="Mardis E.R."/>
            <person name="Wilson R.K."/>
        </authorList>
    </citation>
    <scope>NUCLEOTIDE SEQUENCE [LARGE SCALE GENOMIC DNA]</scope>
    <source>
        <strain evidence="1 2">DP7</strain>
    </source>
</reference>